<dbReference type="PATRIC" id="fig|56107.3.peg.1123"/>
<accession>K9WU32</accession>
<dbReference type="AlphaFoldDB" id="K9WU32"/>
<dbReference type="PANTHER" id="PTHR35519:SF2">
    <property type="entry name" value="PH DOMAIN PROTEIN"/>
    <property type="match status" value="1"/>
</dbReference>
<dbReference type="HOGENOM" id="CLU_116315_0_0_3"/>
<evidence type="ECO:0008006" key="4">
    <source>
        <dbReference type="Google" id="ProtNLM"/>
    </source>
</evidence>
<dbReference type="EMBL" id="CP003642">
    <property type="protein sequence ID" value="AFZ23314.1"/>
    <property type="molecule type" value="Genomic_DNA"/>
</dbReference>
<dbReference type="KEGG" id="csg:Cylst_0992"/>
<proteinExistence type="predicted"/>
<dbReference type="OrthoDB" id="513552at2"/>
<keyword evidence="1" id="KW-1133">Transmembrane helix</keyword>
<dbReference type="RefSeq" id="WP_015206570.1">
    <property type="nucleotide sequence ID" value="NC_019757.1"/>
</dbReference>
<keyword evidence="3" id="KW-1185">Reference proteome</keyword>
<dbReference type="Pfam" id="PF13430">
    <property type="entry name" value="DUF4112"/>
    <property type="match status" value="1"/>
</dbReference>
<name>K9WU32_9NOST</name>
<dbReference type="PANTHER" id="PTHR35519">
    <property type="entry name" value="MEMBRANE PROTEINS"/>
    <property type="match status" value="1"/>
</dbReference>
<protein>
    <recommendedName>
        <fullName evidence="4">DUF4112 domain-containing protein</fullName>
    </recommendedName>
</protein>
<dbReference type="STRING" id="56107.Cylst_0992"/>
<keyword evidence="1" id="KW-0812">Transmembrane</keyword>
<reference evidence="2 3" key="1">
    <citation type="submission" date="2012-06" db="EMBL/GenBank/DDBJ databases">
        <title>Finished chromosome of genome of Cylindrospermum stagnale PCC 7417.</title>
        <authorList>
            <consortium name="US DOE Joint Genome Institute"/>
            <person name="Gugger M."/>
            <person name="Coursin T."/>
            <person name="Rippka R."/>
            <person name="Tandeau De Marsac N."/>
            <person name="Huntemann M."/>
            <person name="Wei C.-L."/>
            <person name="Han J."/>
            <person name="Detter J.C."/>
            <person name="Han C."/>
            <person name="Tapia R."/>
            <person name="Chen A."/>
            <person name="Kyrpides N."/>
            <person name="Mavromatis K."/>
            <person name="Markowitz V."/>
            <person name="Szeto E."/>
            <person name="Ivanova N."/>
            <person name="Pagani I."/>
            <person name="Pati A."/>
            <person name="Goodwin L."/>
            <person name="Nordberg H.P."/>
            <person name="Cantor M.N."/>
            <person name="Hua S.X."/>
            <person name="Woyke T."/>
            <person name="Kerfeld C.A."/>
        </authorList>
    </citation>
    <scope>NUCLEOTIDE SEQUENCE [LARGE SCALE GENOMIC DNA]</scope>
    <source>
        <strain evidence="2 3">PCC 7417</strain>
    </source>
</reference>
<organism evidence="2 3">
    <name type="scientific">Cylindrospermum stagnale PCC 7417</name>
    <dbReference type="NCBI Taxonomy" id="56107"/>
    <lineage>
        <taxon>Bacteria</taxon>
        <taxon>Bacillati</taxon>
        <taxon>Cyanobacteriota</taxon>
        <taxon>Cyanophyceae</taxon>
        <taxon>Nostocales</taxon>
        <taxon>Nostocaceae</taxon>
        <taxon>Cylindrospermum</taxon>
    </lineage>
</organism>
<feature type="transmembrane region" description="Helical" evidence="1">
    <location>
        <begin position="134"/>
        <end position="162"/>
    </location>
</feature>
<dbReference type="Proteomes" id="UP000010475">
    <property type="component" value="Chromosome"/>
</dbReference>
<dbReference type="eggNOG" id="ENOG5032RYR">
    <property type="taxonomic scope" value="Bacteria"/>
</dbReference>
<evidence type="ECO:0000313" key="2">
    <source>
        <dbReference type="EMBL" id="AFZ23314.1"/>
    </source>
</evidence>
<feature type="transmembrane region" description="Helical" evidence="1">
    <location>
        <begin position="48"/>
        <end position="69"/>
    </location>
</feature>
<sequence>MPESPDRFLAVPPDAYAPTLKRLRQLSGLLENVITIPGTKVGIGLDPIIGLIPIGGDVLGVILSGYIIVESARLGVSRATLGRMLLNVVIDGLVGLIPVLGDFFDVAWRANTYNIKLLEESLKFPTQKKKADRWFILGVLLGLLLLAIVLVALSVILISMLWKALTGA</sequence>
<dbReference type="InterPro" id="IPR025187">
    <property type="entry name" value="DUF4112"/>
</dbReference>
<gene>
    <name evidence="2" type="ORF">Cylst_0992</name>
</gene>
<evidence type="ECO:0000313" key="3">
    <source>
        <dbReference type="Proteomes" id="UP000010475"/>
    </source>
</evidence>
<keyword evidence="1" id="KW-0472">Membrane</keyword>
<evidence type="ECO:0000256" key="1">
    <source>
        <dbReference type="SAM" id="Phobius"/>
    </source>
</evidence>